<keyword evidence="1" id="KW-0732">Signal</keyword>
<dbReference type="Proteomes" id="UP000305760">
    <property type="component" value="Unassembled WGS sequence"/>
</dbReference>
<reference evidence="3 4" key="1">
    <citation type="submission" date="2019-03" db="EMBL/GenBank/DDBJ databases">
        <title>Arenimonas daejeonensis sp. nov., isolated from compost.</title>
        <authorList>
            <person name="Jeon C.O."/>
        </authorList>
    </citation>
    <scope>NUCLEOTIDE SEQUENCE [LARGE SCALE GENOMIC DNA]</scope>
    <source>
        <strain evidence="3 4">R29</strain>
    </source>
</reference>
<feature type="chain" id="PRO_5022758971" description="EF-hand domain-containing protein" evidence="1">
    <location>
        <begin position="20"/>
        <end position="101"/>
    </location>
</feature>
<evidence type="ECO:0000313" key="4">
    <source>
        <dbReference type="Proteomes" id="UP000305760"/>
    </source>
</evidence>
<dbReference type="SUPFAM" id="SSF47473">
    <property type="entry name" value="EF-hand"/>
    <property type="match status" value="1"/>
</dbReference>
<evidence type="ECO:0000313" key="3">
    <source>
        <dbReference type="EMBL" id="TNJ34415.1"/>
    </source>
</evidence>
<name>A0A5C4RTX6_9GAMM</name>
<dbReference type="OrthoDB" id="5966657at2"/>
<gene>
    <name evidence="3" type="ORF">E1B00_01095</name>
</gene>
<keyword evidence="4" id="KW-1185">Reference proteome</keyword>
<evidence type="ECO:0000256" key="1">
    <source>
        <dbReference type="SAM" id="SignalP"/>
    </source>
</evidence>
<dbReference type="AlphaFoldDB" id="A0A5C4RTX6"/>
<dbReference type="PROSITE" id="PS00018">
    <property type="entry name" value="EF_HAND_1"/>
    <property type="match status" value="1"/>
</dbReference>
<evidence type="ECO:0000259" key="2">
    <source>
        <dbReference type="PROSITE" id="PS50222"/>
    </source>
</evidence>
<comment type="caution">
    <text evidence="3">The sequence shown here is derived from an EMBL/GenBank/DDBJ whole genome shotgun (WGS) entry which is preliminary data.</text>
</comment>
<dbReference type="InterPro" id="IPR018247">
    <property type="entry name" value="EF_Hand_1_Ca_BS"/>
</dbReference>
<dbReference type="RefSeq" id="WP_139444824.1">
    <property type="nucleotide sequence ID" value="NZ_SMDR01000001.1"/>
</dbReference>
<dbReference type="InterPro" id="IPR002048">
    <property type="entry name" value="EF_hand_dom"/>
</dbReference>
<feature type="signal peptide" evidence="1">
    <location>
        <begin position="1"/>
        <end position="19"/>
    </location>
</feature>
<dbReference type="PROSITE" id="PS50222">
    <property type="entry name" value="EF_HAND_2"/>
    <property type="match status" value="1"/>
</dbReference>
<dbReference type="EMBL" id="SMDR01000001">
    <property type="protein sequence ID" value="TNJ34415.1"/>
    <property type="molecule type" value="Genomic_DNA"/>
</dbReference>
<protein>
    <recommendedName>
        <fullName evidence="2">EF-hand domain-containing protein</fullName>
    </recommendedName>
</protein>
<dbReference type="GO" id="GO:0005509">
    <property type="term" value="F:calcium ion binding"/>
    <property type="evidence" value="ECO:0007669"/>
    <property type="project" value="InterPro"/>
</dbReference>
<dbReference type="InterPro" id="IPR011992">
    <property type="entry name" value="EF-hand-dom_pair"/>
</dbReference>
<sequence length="101" mass="10871">MKRLTIMLSATLFAAAAQAQVTPTSEVQFEATTGPVTVKSVQPPIPNSDDYQATVAQLDQNGDGVVVRSEVPADHALASEFRLVDTDRNGRITDAELSNWK</sequence>
<proteinExistence type="predicted"/>
<accession>A0A5C4RTX6</accession>
<dbReference type="Pfam" id="PF13202">
    <property type="entry name" value="EF-hand_5"/>
    <property type="match status" value="1"/>
</dbReference>
<feature type="domain" description="EF-hand" evidence="2">
    <location>
        <begin position="72"/>
        <end position="101"/>
    </location>
</feature>
<organism evidence="3 4">
    <name type="scientific">Arenimonas terrae</name>
    <dbReference type="NCBI Taxonomy" id="2546226"/>
    <lineage>
        <taxon>Bacteria</taxon>
        <taxon>Pseudomonadati</taxon>
        <taxon>Pseudomonadota</taxon>
        <taxon>Gammaproteobacteria</taxon>
        <taxon>Lysobacterales</taxon>
        <taxon>Lysobacteraceae</taxon>
        <taxon>Arenimonas</taxon>
    </lineage>
</organism>
<dbReference type="Gene3D" id="1.10.238.10">
    <property type="entry name" value="EF-hand"/>
    <property type="match status" value="1"/>
</dbReference>